<dbReference type="RefSeq" id="WP_240098145.1">
    <property type="nucleotide sequence ID" value="NZ_JAJSON010000019.1"/>
</dbReference>
<evidence type="ECO:0000313" key="1">
    <source>
        <dbReference type="EMBL" id="MCG9971671.1"/>
    </source>
</evidence>
<dbReference type="Gene3D" id="3.10.450.360">
    <property type="match status" value="1"/>
</dbReference>
<evidence type="ECO:0000313" key="2">
    <source>
        <dbReference type="Proteomes" id="UP001139344"/>
    </source>
</evidence>
<keyword evidence="2" id="KW-1185">Reference proteome</keyword>
<sequence>MKKILLGLLIMGLANPIFSQKPEQLSEVTVYATNYKYLTNVSSEEVASIPVKELEEMVANYDLKSSDFYQDEYDEYVISFYIPEGKILAAYDKDGKLLRTAEKFENVNLPRVVKESIALRFPGWTVTKDMYLVTYFDKSGAEKKYKLKLANGNKTIRVKMNEKGEYL</sequence>
<organism evidence="1 2">
    <name type="scientific">Christiangramia crocea</name>
    <dbReference type="NCBI Taxonomy" id="2904124"/>
    <lineage>
        <taxon>Bacteria</taxon>
        <taxon>Pseudomonadati</taxon>
        <taxon>Bacteroidota</taxon>
        <taxon>Flavobacteriia</taxon>
        <taxon>Flavobacteriales</taxon>
        <taxon>Flavobacteriaceae</taxon>
        <taxon>Christiangramia</taxon>
    </lineage>
</organism>
<protein>
    <submittedName>
        <fullName evidence="1">Nicotinate-nucleotide adenylyltransferase</fullName>
    </submittedName>
</protein>
<dbReference type="AlphaFoldDB" id="A0A9X2A799"/>
<dbReference type="EMBL" id="JAJSON010000019">
    <property type="protein sequence ID" value="MCG9971671.1"/>
    <property type="molecule type" value="Genomic_DNA"/>
</dbReference>
<comment type="caution">
    <text evidence="1">The sequence shown here is derived from an EMBL/GenBank/DDBJ whole genome shotgun (WGS) entry which is preliminary data.</text>
</comment>
<name>A0A9X2A799_9FLAO</name>
<keyword evidence="1" id="KW-0808">Transferase</keyword>
<accession>A0A9X2A799</accession>
<dbReference type="Proteomes" id="UP001139344">
    <property type="component" value="Unassembled WGS sequence"/>
</dbReference>
<gene>
    <name evidence="1" type="ORF">LU635_08490</name>
</gene>
<dbReference type="SUPFAM" id="SSF160574">
    <property type="entry name" value="BT0923-like"/>
    <property type="match status" value="1"/>
</dbReference>
<keyword evidence="1" id="KW-0548">Nucleotidyltransferase</keyword>
<reference evidence="1" key="1">
    <citation type="submission" date="2021-12" db="EMBL/GenBank/DDBJ databases">
        <title>Description of Gramella crocea sp. nov., a new bacterium isolated from activated sludge.</title>
        <authorList>
            <person name="Zhang X."/>
        </authorList>
    </citation>
    <scope>NUCLEOTIDE SEQUENCE</scope>
    <source>
        <strain evidence="1">YB25</strain>
    </source>
</reference>
<proteinExistence type="predicted"/>
<dbReference type="GO" id="GO:0016779">
    <property type="term" value="F:nucleotidyltransferase activity"/>
    <property type="evidence" value="ECO:0007669"/>
    <property type="project" value="UniProtKB-KW"/>
</dbReference>